<evidence type="ECO:0000313" key="3">
    <source>
        <dbReference type="Proteomes" id="UP000001064"/>
    </source>
</evidence>
<dbReference type="KEGG" id="dpp:DICPUDRAFT_23687"/>
<keyword evidence="3" id="KW-1185">Reference proteome</keyword>
<dbReference type="OrthoDB" id="368909at2759"/>
<dbReference type="PANTHER" id="PTHR10701">
    <property type="entry name" value="SMALL NUCLEAR RIBONUCLEOPROTEIN-ASSOCIATED PROTEIN B AND N"/>
    <property type="match status" value="1"/>
</dbReference>
<name>F0ZMH9_DICPU</name>
<dbReference type="InterPro" id="IPR010920">
    <property type="entry name" value="LSM_dom_sf"/>
</dbReference>
<dbReference type="GeneID" id="10502044"/>
<proteinExistence type="predicted"/>
<accession>F0ZMH9</accession>
<evidence type="ECO:0000259" key="1">
    <source>
        <dbReference type="Pfam" id="PF01423"/>
    </source>
</evidence>
<dbReference type="VEuPathDB" id="AmoebaDB:DICPUDRAFT_23687"/>
<dbReference type="InterPro" id="IPR050914">
    <property type="entry name" value="snRNP_SmB/NAA38-like"/>
</dbReference>
<feature type="non-terminal residue" evidence="2">
    <location>
        <position position="76"/>
    </location>
</feature>
<organism evidence="2 3">
    <name type="scientific">Dictyostelium purpureum</name>
    <name type="common">Slime mold</name>
    <dbReference type="NCBI Taxonomy" id="5786"/>
    <lineage>
        <taxon>Eukaryota</taxon>
        <taxon>Amoebozoa</taxon>
        <taxon>Evosea</taxon>
        <taxon>Eumycetozoa</taxon>
        <taxon>Dictyostelia</taxon>
        <taxon>Dictyosteliales</taxon>
        <taxon>Dictyosteliaceae</taxon>
        <taxon>Dictyostelium</taxon>
    </lineage>
</organism>
<protein>
    <recommendedName>
        <fullName evidence="1">Sm domain-containing protein</fullName>
    </recommendedName>
</protein>
<dbReference type="InterPro" id="IPR001163">
    <property type="entry name" value="Sm_dom_euk/arc"/>
</dbReference>
<dbReference type="Gene3D" id="2.30.30.100">
    <property type="match status" value="1"/>
</dbReference>
<dbReference type="OMA" id="NHEPNES"/>
<dbReference type="InterPro" id="IPR034110">
    <property type="entry name" value="LSMD1_Sm"/>
</dbReference>
<dbReference type="SUPFAM" id="SSF50182">
    <property type="entry name" value="Sm-like ribonucleoproteins"/>
    <property type="match status" value="1"/>
</dbReference>
<dbReference type="GO" id="GO:0031417">
    <property type="term" value="C:NatC complex"/>
    <property type="evidence" value="ECO:0007669"/>
    <property type="project" value="InterPro"/>
</dbReference>
<gene>
    <name evidence="2" type="ORF">DICPUDRAFT_23687</name>
</gene>
<dbReference type="Proteomes" id="UP000001064">
    <property type="component" value="Unassembled WGS sequence"/>
</dbReference>
<feature type="domain" description="Sm" evidence="1">
    <location>
        <begin position="7"/>
        <end position="54"/>
    </location>
</feature>
<dbReference type="STRING" id="5786.F0ZMH9"/>
<dbReference type="eggNOG" id="ENOG502RIGJ">
    <property type="taxonomic scope" value="Eukaryota"/>
</dbReference>
<dbReference type="RefSeq" id="XP_003288609.1">
    <property type="nucleotide sequence ID" value="XM_003288561.1"/>
</dbReference>
<dbReference type="InParanoid" id="F0ZMH9"/>
<dbReference type="CDD" id="cd06168">
    <property type="entry name" value="LSMD1"/>
    <property type="match status" value="1"/>
</dbReference>
<dbReference type="Pfam" id="PF01423">
    <property type="entry name" value="LSM"/>
    <property type="match status" value="1"/>
</dbReference>
<dbReference type="PANTHER" id="PTHR10701:SF5">
    <property type="entry name" value="N-ALPHA-ACETYLTRANSFERASE 38, NATC AUXILIARY SUBUNIT"/>
    <property type="match status" value="1"/>
</dbReference>
<feature type="non-terminal residue" evidence="2">
    <location>
        <position position="1"/>
    </location>
</feature>
<sequence>SESINSVKSWMGKKIKITTKNNRSIIGKFYCFDKQQNILLNNAYEEVKSPDSDSSTYRKELGVAFVPIIHIESCKI</sequence>
<dbReference type="EMBL" id="GL871080">
    <property type="protein sequence ID" value="EGC34855.1"/>
    <property type="molecule type" value="Genomic_DNA"/>
</dbReference>
<dbReference type="AlphaFoldDB" id="F0ZMH9"/>
<evidence type="ECO:0000313" key="2">
    <source>
        <dbReference type="EMBL" id="EGC34855.1"/>
    </source>
</evidence>
<reference evidence="3" key="1">
    <citation type="journal article" date="2011" name="Genome Biol.">
        <title>Comparative genomics of the social amoebae Dictyostelium discoideum and Dictyostelium purpureum.</title>
        <authorList>
            <consortium name="US DOE Joint Genome Institute (JGI-PGF)"/>
            <person name="Sucgang R."/>
            <person name="Kuo A."/>
            <person name="Tian X."/>
            <person name="Salerno W."/>
            <person name="Parikh A."/>
            <person name="Feasley C.L."/>
            <person name="Dalin E."/>
            <person name="Tu H."/>
            <person name="Huang E."/>
            <person name="Barry K."/>
            <person name="Lindquist E."/>
            <person name="Shapiro H."/>
            <person name="Bruce D."/>
            <person name="Schmutz J."/>
            <person name="Salamov A."/>
            <person name="Fey P."/>
            <person name="Gaudet P."/>
            <person name="Anjard C."/>
            <person name="Babu M.M."/>
            <person name="Basu S."/>
            <person name="Bushmanova Y."/>
            <person name="van der Wel H."/>
            <person name="Katoh-Kurasawa M."/>
            <person name="Dinh C."/>
            <person name="Coutinho P.M."/>
            <person name="Saito T."/>
            <person name="Elias M."/>
            <person name="Schaap P."/>
            <person name="Kay R.R."/>
            <person name="Henrissat B."/>
            <person name="Eichinger L."/>
            <person name="Rivero F."/>
            <person name="Putnam N.H."/>
            <person name="West C.M."/>
            <person name="Loomis W.F."/>
            <person name="Chisholm R.L."/>
            <person name="Shaulsky G."/>
            <person name="Strassmann J.E."/>
            <person name="Queller D.C."/>
            <person name="Kuspa A."/>
            <person name="Grigoriev I.V."/>
        </authorList>
    </citation>
    <scope>NUCLEOTIDE SEQUENCE [LARGE SCALE GENOMIC DNA]</scope>
    <source>
        <strain evidence="3">QSDP1</strain>
    </source>
</reference>